<feature type="region of interest" description="Disordered" evidence="1">
    <location>
        <begin position="1"/>
        <end position="30"/>
    </location>
</feature>
<comment type="caution">
    <text evidence="2">The sequence shown here is derived from an EMBL/GenBank/DDBJ whole genome shotgun (WGS) entry which is preliminary data.</text>
</comment>
<organism evidence="2">
    <name type="scientific">Serratia marcescens</name>
    <dbReference type="NCBI Taxonomy" id="615"/>
    <lineage>
        <taxon>Bacteria</taxon>
        <taxon>Pseudomonadati</taxon>
        <taxon>Pseudomonadota</taxon>
        <taxon>Gammaproteobacteria</taxon>
        <taxon>Enterobacterales</taxon>
        <taxon>Yersiniaceae</taxon>
        <taxon>Serratia</taxon>
    </lineage>
</organism>
<evidence type="ECO:0000256" key="1">
    <source>
        <dbReference type="SAM" id="MobiDB-lite"/>
    </source>
</evidence>
<evidence type="ECO:0000313" key="2">
    <source>
        <dbReference type="EMBL" id="MBO2007336.1"/>
    </source>
</evidence>
<dbReference type="EMBL" id="JAGETR010000224">
    <property type="protein sequence ID" value="MBO2007336.1"/>
    <property type="molecule type" value="Genomic_DNA"/>
</dbReference>
<sequence length="58" mass="6275">MLGIMYSMMLPDSEQPDVMPEPTETTEPQDEVGNQLIVFFLLMTAIAMIATRGKGGGA</sequence>
<name>A0A939NMY1_SERMA</name>
<dbReference type="AlphaFoldDB" id="A0A939NMY1"/>
<reference evidence="2" key="1">
    <citation type="submission" date="2021-03" db="EMBL/GenBank/DDBJ databases">
        <title>Molecular epidemiology and mechanisms of colistin and carbapenem resistance in Enterobacteriaceae from clinical isolates, the environment and porcine samples in Pretoria, South Africa.</title>
        <authorList>
            <person name="Bogoshi D."/>
            <person name="Mbelle N.M."/>
            <person name="Naidoo V."/>
            <person name="Osei Sekyere J."/>
        </authorList>
    </citation>
    <scope>NUCLEOTIDE SEQUENCE</scope>
    <source>
        <strain evidence="2">C080</strain>
    </source>
</reference>
<accession>A0A939NMY1</accession>
<proteinExistence type="predicted"/>
<protein>
    <submittedName>
        <fullName evidence="2">Uncharacterized protein</fullName>
    </submittedName>
</protein>
<gene>
    <name evidence="2" type="ORF">J4732_21230</name>
</gene>